<keyword evidence="6" id="KW-0964">Secreted</keyword>
<dbReference type="InterPro" id="IPR003961">
    <property type="entry name" value="FN3_dom"/>
</dbReference>
<keyword evidence="15" id="KW-0325">Glycoprotein</keyword>
<evidence type="ECO:0000256" key="16">
    <source>
        <dbReference type="ARBA" id="ARBA00031294"/>
    </source>
</evidence>
<evidence type="ECO:0000256" key="19">
    <source>
        <dbReference type="SAM" id="SignalP"/>
    </source>
</evidence>
<evidence type="ECO:0000256" key="2">
    <source>
        <dbReference type="ARBA" id="ARBA00004613"/>
    </source>
</evidence>
<name>A0A1C8DRE1_ANDDA</name>
<feature type="chain" id="PRO_5008892442" description="Growth hormone receptor" evidence="19">
    <location>
        <begin position="20"/>
        <end position="603"/>
    </location>
</feature>
<evidence type="ECO:0000256" key="6">
    <source>
        <dbReference type="ARBA" id="ARBA00022525"/>
    </source>
</evidence>
<feature type="domain" description="Fibronectin type-III" evidence="20">
    <location>
        <begin position="122"/>
        <end position="225"/>
    </location>
</feature>
<dbReference type="InterPro" id="IPR003528">
    <property type="entry name" value="Long_hematopoietin_rcpt_CS"/>
</dbReference>
<evidence type="ECO:0000256" key="12">
    <source>
        <dbReference type="ARBA" id="ARBA00023136"/>
    </source>
</evidence>
<evidence type="ECO:0000256" key="5">
    <source>
        <dbReference type="ARBA" id="ARBA00022475"/>
    </source>
</evidence>
<feature type="signal peptide" evidence="19">
    <location>
        <begin position="1"/>
        <end position="19"/>
    </location>
</feature>
<dbReference type="Gene3D" id="2.60.40.10">
    <property type="entry name" value="Immunoglobulins"/>
    <property type="match status" value="2"/>
</dbReference>
<dbReference type="PANTHER" id="PTHR23037:SF46">
    <property type="entry name" value="INTERLEUKIN 5 RECEPTOR SUBUNIT ALPHA"/>
    <property type="match status" value="1"/>
</dbReference>
<keyword evidence="5" id="KW-1003">Cell membrane</keyword>
<dbReference type="GO" id="GO:0009897">
    <property type="term" value="C:external side of plasma membrane"/>
    <property type="evidence" value="ECO:0007669"/>
    <property type="project" value="TreeGrafter"/>
</dbReference>
<sequence length="603" mass="68196">MAFWLLLFTLALVCSNVSLFTSEVSSGEPGFDCRSPDQETFTCLWTYGDFHNLTGHVNLMYMLRKDMIWRECPDYKSAGENSCYFNSSYTNIWTEYCLKLEHENTTLHEKCINVEDIVKPYPPIGLNWTLMNFSLTCIYADIRVTWQPPPSADIKKGWITLIYELQFKEVNATIWTQMDPVFVTVLPVYSLKIEKDYEMRVRCRPHASGSFGEFSETLYVSFADFYVVQDHDEPKFPWLFFVIFGTFGGAVVLLLILFSKQKRIKMLILPPVPVPKIKGIDPELIKKGKLDEVNSILACHESYKPQMYNDDSWVEFIELDMDDPDEKTEGLDTDRLLAEDHLKSNCLGVKDDDSGRASCCEPDIPETDFSVSDTCDGTSDIVQSQKLSENEDLMCLDQKENDESLSSSNAPTSKQLSSMMKSDDMKSSPLLICGMEKGSPPFNMQMSNLSSKTNMDFYALVSDITPAGRLLLSPGQKNKIENEYCREIFLQRQPIFNMDSAYICESDAVTFCPVSSSEQEEPHVQQSFNEDAYFNTESLTTNAMSSGEADGGSSAEMPVPEYTSIHIINSPQSMVLNAAVLPEKDFIASCGYMTPDQVNKVMP</sequence>
<evidence type="ECO:0000256" key="14">
    <source>
        <dbReference type="ARBA" id="ARBA00023170"/>
    </source>
</evidence>
<evidence type="ECO:0000256" key="17">
    <source>
        <dbReference type="SAM" id="MobiDB-lite"/>
    </source>
</evidence>
<keyword evidence="14 21" id="KW-0675">Receptor</keyword>
<evidence type="ECO:0000256" key="1">
    <source>
        <dbReference type="ARBA" id="ARBA00004251"/>
    </source>
</evidence>
<dbReference type="GO" id="GO:0005576">
    <property type="term" value="C:extracellular region"/>
    <property type="evidence" value="ECO:0007669"/>
    <property type="project" value="UniProtKB-SubCell"/>
</dbReference>
<keyword evidence="8" id="KW-0254">Endocytosis</keyword>
<dbReference type="InterPro" id="IPR013783">
    <property type="entry name" value="Ig-like_fold"/>
</dbReference>
<evidence type="ECO:0000256" key="15">
    <source>
        <dbReference type="ARBA" id="ARBA00023180"/>
    </source>
</evidence>
<keyword evidence="9 18" id="KW-0812">Transmembrane</keyword>
<comment type="subcellular location">
    <subcellularLocation>
        <location evidence="1">Cell membrane</location>
        <topology evidence="1">Single-pass type I membrane protein</topology>
    </subcellularLocation>
    <subcellularLocation>
        <location evidence="2">Secreted</location>
    </subcellularLocation>
</comment>
<evidence type="ECO:0000256" key="10">
    <source>
        <dbReference type="ARBA" id="ARBA00022729"/>
    </source>
</evidence>
<feature type="region of interest" description="Disordered" evidence="17">
    <location>
        <begin position="400"/>
        <end position="421"/>
    </location>
</feature>
<evidence type="ECO:0000313" key="21">
    <source>
        <dbReference type="EMBL" id="ALD83575.1"/>
    </source>
</evidence>
<keyword evidence="7" id="KW-0597">Phosphoprotein</keyword>
<dbReference type="AlphaFoldDB" id="A0A1C8DRE1"/>
<keyword evidence="10 19" id="KW-0732">Signal</keyword>
<dbReference type="PROSITE" id="PS50853">
    <property type="entry name" value="FN3"/>
    <property type="match status" value="1"/>
</dbReference>
<keyword evidence="12 18" id="KW-0472">Membrane</keyword>
<dbReference type="GO" id="GO:0006897">
    <property type="term" value="P:endocytosis"/>
    <property type="evidence" value="ECO:0007669"/>
    <property type="project" value="UniProtKB-KW"/>
</dbReference>
<dbReference type="SUPFAM" id="SSF49265">
    <property type="entry name" value="Fibronectin type III"/>
    <property type="match status" value="2"/>
</dbReference>
<evidence type="ECO:0000256" key="3">
    <source>
        <dbReference type="ARBA" id="ARBA00007885"/>
    </source>
</evidence>
<evidence type="ECO:0000256" key="9">
    <source>
        <dbReference type="ARBA" id="ARBA00022692"/>
    </source>
</evidence>
<dbReference type="InterPro" id="IPR015152">
    <property type="entry name" value="Growth/epo_recpt_lig-bind"/>
</dbReference>
<dbReference type="GO" id="GO:0004896">
    <property type="term" value="F:cytokine receptor activity"/>
    <property type="evidence" value="ECO:0007669"/>
    <property type="project" value="InterPro"/>
</dbReference>
<evidence type="ECO:0000256" key="7">
    <source>
        <dbReference type="ARBA" id="ARBA00022553"/>
    </source>
</evidence>
<evidence type="ECO:0000256" key="8">
    <source>
        <dbReference type="ARBA" id="ARBA00022583"/>
    </source>
</evidence>
<dbReference type="CDD" id="cd00063">
    <property type="entry name" value="FN3"/>
    <property type="match status" value="1"/>
</dbReference>
<evidence type="ECO:0000259" key="20">
    <source>
        <dbReference type="PROSITE" id="PS50853"/>
    </source>
</evidence>
<proteinExistence type="evidence at transcript level"/>
<feature type="transmembrane region" description="Helical" evidence="18">
    <location>
        <begin position="238"/>
        <end position="258"/>
    </location>
</feature>
<organism evidence="21">
    <name type="scientific">Andrias davidianus</name>
    <name type="common">Chinese giant salamander</name>
    <name type="synonym">Sieboldia davidiana</name>
    <dbReference type="NCBI Taxonomy" id="141262"/>
    <lineage>
        <taxon>Eukaryota</taxon>
        <taxon>Metazoa</taxon>
        <taxon>Chordata</taxon>
        <taxon>Craniata</taxon>
        <taxon>Vertebrata</taxon>
        <taxon>Euteleostomi</taxon>
        <taxon>Amphibia</taxon>
        <taxon>Batrachia</taxon>
        <taxon>Caudata</taxon>
        <taxon>Cryptobranchoidea</taxon>
        <taxon>Cryptobranchidae</taxon>
        <taxon>Andrias</taxon>
    </lineage>
</organism>
<dbReference type="Pfam" id="PF09067">
    <property type="entry name" value="EpoR_lig-bind"/>
    <property type="match status" value="1"/>
</dbReference>
<keyword evidence="13" id="KW-1015">Disulfide bond</keyword>
<dbReference type="Pfam" id="PF12772">
    <property type="entry name" value="GHBP"/>
    <property type="match status" value="1"/>
</dbReference>
<dbReference type="EMBL" id="KR030090">
    <property type="protein sequence ID" value="ALD83575.1"/>
    <property type="molecule type" value="mRNA"/>
</dbReference>
<accession>A0A1C8DRE1</accession>
<protein>
    <recommendedName>
        <fullName evidence="4">Growth hormone receptor</fullName>
    </recommendedName>
    <alternativeName>
        <fullName evidence="16">Somatotropin receptor</fullName>
    </alternativeName>
</protein>
<evidence type="ECO:0000256" key="11">
    <source>
        <dbReference type="ARBA" id="ARBA00022989"/>
    </source>
</evidence>
<dbReference type="InterPro" id="IPR036116">
    <property type="entry name" value="FN3_sf"/>
</dbReference>
<dbReference type="PROSITE" id="PS01352">
    <property type="entry name" value="HEMATOPO_REC_L_F1"/>
    <property type="match status" value="1"/>
</dbReference>
<dbReference type="PANTHER" id="PTHR23037">
    <property type="entry name" value="CYTOKINE RECEPTOR"/>
    <property type="match status" value="1"/>
</dbReference>
<feature type="compositionally biased region" description="Polar residues" evidence="17">
    <location>
        <begin position="404"/>
        <end position="416"/>
    </location>
</feature>
<evidence type="ECO:0000256" key="18">
    <source>
        <dbReference type="SAM" id="Phobius"/>
    </source>
</evidence>
<comment type="similarity">
    <text evidence="3">Belongs to the type I cytokine receptor family. Type 1 subfamily.</text>
</comment>
<reference evidence="21" key="1">
    <citation type="submission" date="2015-03" db="EMBL/GenBank/DDBJ databases">
        <title>Molecular clone and expression analysis of growth hormone receptor in Chinese giant salamander (Andrias davidianus).</title>
        <authorList>
            <person name="Hu Q.M."/>
            <person name="Tian H.F."/>
            <person name="Meng Y."/>
            <person name="Xiao H.B."/>
        </authorList>
    </citation>
    <scope>NUCLEOTIDE SEQUENCE</scope>
</reference>
<evidence type="ECO:0000256" key="4">
    <source>
        <dbReference type="ARBA" id="ARBA00017448"/>
    </source>
</evidence>
<dbReference type="InterPro" id="IPR025871">
    <property type="entry name" value="GHBP"/>
</dbReference>
<evidence type="ECO:0000256" key="13">
    <source>
        <dbReference type="ARBA" id="ARBA00023157"/>
    </source>
</evidence>
<keyword evidence="11 18" id="KW-1133">Transmembrane helix</keyword>